<dbReference type="KEGG" id="cfus:CYFUS_005747"/>
<dbReference type="CDD" id="cd01060">
    <property type="entry name" value="Membrane-FADS-like"/>
    <property type="match status" value="1"/>
</dbReference>
<dbReference type="Proteomes" id="UP000217257">
    <property type="component" value="Chromosome"/>
</dbReference>
<proteinExistence type="predicted"/>
<evidence type="ECO:0000259" key="3">
    <source>
        <dbReference type="Pfam" id="PF00487"/>
    </source>
</evidence>
<accession>A0A250J9R1</accession>
<feature type="transmembrane region" description="Helical" evidence="2">
    <location>
        <begin position="187"/>
        <end position="210"/>
    </location>
</feature>
<evidence type="ECO:0000313" key="5">
    <source>
        <dbReference type="Proteomes" id="UP000217257"/>
    </source>
</evidence>
<evidence type="ECO:0000256" key="2">
    <source>
        <dbReference type="SAM" id="Phobius"/>
    </source>
</evidence>
<reference evidence="4 5" key="1">
    <citation type="submission" date="2017-06" db="EMBL/GenBank/DDBJ databases">
        <title>Sequencing and comparative analysis of myxobacterial genomes.</title>
        <authorList>
            <person name="Rupp O."/>
            <person name="Goesmann A."/>
            <person name="Sogaard-Andersen L."/>
        </authorList>
    </citation>
    <scope>NUCLEOTIDE SEQUENCE [LARGE SCALE GENOMIC DNA]</scope>
    <source>
        <strain evidence="4 5">DSM 52655</strain>
    </source>
</reference>
<dbReference type="Pfam" id="PF00487">
    <property type="entry name" value="FA_desaturase"/>
    <property type="match status" value="1"/>
</dbReference>
<feature type="domain" description="Fatty acid desaturase" evidence="3">
    <location>
        <begin position="42"/>
        <end position="282"/>
    </location>
</feature>
<feature type="transmembrane region" description="Helical" evidence="2">
    <location>
        <begin position="12"/>
        <end position="30"/>
    </location>
</feature>
<organism evidence="4 5">
    <name type="scientific">Cystobacter fuscus</name>
    <dbReference type="NCBI Taxonomy" id="43"/>
    <lineage>
        <taxon>Bacteria</taxon>
        <taxon>Pseudomonadati</taxon>
        <taxon>Myxococcota</taxon>
        <taxon>Myxococcia</taxon>
        <taxon>Myxococcales</taxon>
        <taxon>Cystobacterineae</taxon>
        <taxon>Archangiaceae</taxon>
        <taxon>Cystobacter</taxon>
    </lineage>
</organism>
<protein>
    <submittedName>
        <fullName evidence="4">Fatty acid desaturase</fullName>
    </submittedName>
</protein>
<evidence type="ECO:0000256" key="1">
    <source>
        <dbReference type="SAM" id="MobiDB-lite"/>
    </source>
</evidence>
<keyword evidence="2" id="KW-1133">Transmembrane helix</keyword>
<gene>
    <name evidence="4" type="ORF">CYFUS_005747</name>
</gene>
<feature type="region of interest" description="Disordered" evidence="1">
    <location>
        <begin position="323"/>
        <end position="343"/>
    </location>
</feature>
<dbReference type="GO" id="GO:0006629">
    <property type="term" value="P:lipid metabolic process"/>
    <property type="evidence" value="ECO:0007669"/>
    <property type="project" value="InterPro"/>
</dbReference>
<feature type="transmembrane region" description="Helical" evidence="2">
    <location>
        <begin position="125"/>
        <end position="147"/>
    </location>
</feature>
<dbReference type="AlphaFoldDB" id="A0A250J9R1"/>
<evidence type="ECO:0000313" key="4">
    <source>
        <dbReference type="EMBL" id="ATB40298.1"/>
    </source>
</evidence>
<feature type="transmembrane region" description="Helical" evidence="2">
    <location>
        <begin position="36"/>
        <end position="54"/>
    </location>
</feature>
<dbReference type="InterPro" id="IPR005804">
    <property type="entry name" value="FA_desaturase_dom"/>
</dbReference>
<keyword evidence="2" id="KW-0812">Transmembrane</keyword>
<keyword evidence="2" id="KW-0472">Membrane</keyword>
<dbReference type="RefSeq" id="WP_095988188.1">
    <property type="nucleotide sequence ID" value="NZ_CP022098.1"/>
</dbReference>
<name>A0A250J9R1_9BACT</name>
<dbReference type="EMBL" id="CP022098">
    <property type="protein sequence ID" value="ATB40298.1"/>
    <property type="molecule type" value="Genomic_DNA"/>
</dbReference>
<sequence length="343" mass="38571">MSESRFFRFSRWDILNVAVIPLHTAIYLTLAYEYKRLSPVALVALIPVLFAMSLQNGGANHNHYHTPFFRARWLNVATSMGFSMGGNPKTIYNLAHGLHHATVGEWNDASVLAILGVKRPLHQQLLAYVTFVFESLGAKYLILLILLKRWPVERLAAFAAPKTPESALHIFKRMQDPTVRRAVMLDVAAWAGFRLVLCLIDWRFFFFYFLPVTYLIGALRQAENYIQHWGATDPSDKKRDSVSCYGTLYNLLTFNLGYHQEHHLRPAVHWLKLPALTAELPADRRIVPLIHYVNLPIFYPEVAAGLAAKRAQGQALTVPEGVVGATGLPNEASSSDPQAPARS</sequence>